<evidence type="ECO:0000256" key="1">
    <source>
        <dbReference type="ARBA" id="ARBA00004418"/>
    </source>
</evidence>
<dbReference type="Gene3D" id="3.40.190.10">
    <property type="entry name" value="Periplasmic binding protein-like II"/>
    <property type="match status" value="2"/>
</dbReference>
<keyword evidence="5" id="KW-0574">Periplasm</keyword>
<reference evidence="7 8" key="1">
    <citation type="journal article" date="2014" name="ISME J.">
        <title>Adaptation of an abundant Roseobacter RCA organism to pelagic systems revealed by genomic and transcriptomic analyses.</title>
        <authorList>
            <person name="Voget S."/>
            <person name="Wemheuer B."/>
            <person name="Brinkhoff T."/>
            <person name="Vollmers J."/>
            <person name="Dietrich S."/>
            <person name="Giebel H.A."/>
            <person name="Beardsley C."/>
            <person name="Sardemann C."/>
            <person name="Bakenhus I."/>
            <person name="Billerbeck S."/>
            <person name="Daniel R."/>
            <person name="Simon M."/>
        </authorList>
    </citation>
    <scope>NUCLEOTIDE SEQUENCE [LARGE SCALE GENOMIC DNA]</scope>
    <source>
        <strain evidence="7 8">RCA23</strain>
    </source>
</reference>
<dbReference type="RefSeq" id="WP_052377164.1">
    <property type="nucleotide sequence ID" value="NZ_CP003984.1"/>
</dbReference>
<protein>
    <submittedName>
        <fullName evidence="7">Polyamine ABC transporter, substrate binding protein</fullName>
    </submittedName>
</protein>
<evidence type="ECO:0000313" key="7">
    <source>
        <dbReference type="EMBL" id="AII87873.1"/>
    </source>
</evidence>
<accession>A0AAN0RKG7</accession>
<comment type="similarity">
    <text evidence="2">Belongs to the bacterial solute-binding protein 1 family.</text>
</comment>
<keyword evidence="4 6" id="KW-0732">Signal</keyword>
<evidence type="ECO:0000256" key="3">
    <source>
        <dbReference type="ARBA" id="ARBA00022448"/>
    </source>
</evidence>
<evidence type="ECO:0000256" key="6">
    <source>
        <dbReference type="SAM" id="SignalP"/>
    </source>
</evidence>
<organism evidence="7 8">
    <name type="scientific">Planktomarina temperata RCA23</name>
    <dbReference type="NCBI Taxonomy" id="666509"/>
    <lineage>
        <taxon>Bacteria</taxon>
        <taxon>Pseudomonadati</taxon>
        <taxon>Pseudomonadota</taxon>
        <taxon>Alphaproteobacteria</taxon>
        <taxon>Rhodobacterales</taxon>
        <taxon>Paracoccaceae</taxon>
        <taxon>Planktomarina</taxon>
    </lineage>
</organism>
<dbReference type="Pfam" id="PF13416">
    <property type="entry name" value="SBP_bac_8"/>
    <property type="match status" value="1"/>
</dbReference>
<evidence type="ECO:0000256" key="2">
    <source>
        <dbReference type="ARBA" id="ARBA00008520"/>
    </source>
</evidence>
<evidence type="ECO:0000256" key="4">
    <source>
        <dbReference type="ARBA" id="ARBA00022729"/>
    </source>
</evidence>
<gene>
    <name evidence="7" type="ORF">RCA23_c23500</name>
</gene>
<dbReference type="Proteomes" id="UP000028680">
    <property type="component" value="Chromosome"/>
</dbReference>
<keyword evidence="8" id="KW-1185">Reference proteome</keyword>
<dbReference type="GO" id="GO:0030975">
    <property type="term" value="F:thiamine binding"/>
    <property type="evidence" value="ECO:0007669"/>
    <property type="project" value="TreeGrafter"/>
</dbReference>
<evidence type="ECO:0000256" key="5">
    <source>
        <dbReference type="ARBA" id="ARBA00022764"/>
    </source>
</evidence>
<evidence type="ECO:0000313" key="8">
    <source>
        <dbReference type="Proteomes" id="UP000028680"/>
    </source>
</evidence>
<dbReference type="InterPro" id="IPR006059">
    <property type="entry name" value="SBP"/>
</dbReference>
<sequence length="355" mass="39057">MFELNRRTLTSAVAGLFASTVLGAFATVANAADPIRVAGYGGVTWDLITKNFLTPLGERTGLEVKLETDPSVAKLKAMVASGRCDFDVIELSGSEFLIATRDGLLQEIDYSVADPDNVMPDFAKQKTGFLFVTFSEILVYRADHFPNGGPQNMADLWNVEAFPGPRTLHDTPVANLEFALLADGVAKENIYNVLGTDEGVDRAFAKLDEIKPHVVKFWSAGAEPIQLIAEGEAYMGVAWNGRIKVMQDEGVDAVMVWQDSNTDSSYYGIPVGCDNKNAAETYLSAWANPEWVANWANDIPYPGFVAGLMENLDPQVAANMPTNPDNAAKSFLTDWAFWGQNRENLEERWIEWLLE</sequence>
<dbReference type="GO" id="GO:0030288">
    <property type="term" value="C:outer membrane-bounded periplasmic space"/>
    <property type="evidence" value="ECO:0007669"/>
    <property type="project" value="TreeGrafter"/>
</dbReference>
<name>A0AAN0RKG7_9RHOB</name>
<dbReference type="CDD" id="cd13589">
    <property type="entry name" value="PBP2_polyamine_RpCGA009"/>
    <property type="match status" value="1"/>
</dbReference>
<comment type="subcellular location">
    <subcellularLocation>
        <location evidence="1">Periplasm</location>
    </subcellularLocation>
</comment>
<dbReference type="SUPFAM" id="SSF53850">
    <property type="entry name" value="Periplasmic binding protein-like II"/>
    <property type="match status" value="1"/>
</dbReference>
<dbReference type="EMBL" id="CP003984">
    <property type="protein sequence ID" value="AII87873.1"/>
    <property type="molecule type" value="Genomic_DNA"/>
</dbReference>
<dbReference type="PANTHER" id="PTHR30006">
    <property type="entry name" value="THIAMINE-BINDING PERIPLASMIC PROTEIN-RELATED"/>
    <property type="match status" value="1"/>
</dbReference>
<dbReference type="GO" id="GO:0030976">
    <property type="term" value="F:thiamine pyrophosphate binding"/>
    <property type="evidence" value="ECO:0007669"/>
    <property type="project" value="TreeGrafter"/>
</dbReference>
<feature type="signal peptide" evidence="6">
    <location>
        <begin position="1"/>
        <end position="31"/>
    </location>
</feature>
<dbReference type="AlphaFoldDB" id="A0AAN0RKG7"/>
<feature type="chain" id="PRO_5042957813" evidence="6">
    <location>
        <begin position="32"/>
        <end position="355"/>
    </location>
</feature>
<dbReference type="PANTHER" id="PTHR30006:SF3">
    <property type="entry name" value="THIAMINE-BINDING PERIPLASMIC PROTEIN"/>
    <property type="match status" value="1"/>
</dbReference>
<proteinExistence type="inferred from homology"/>
<keyword evidence="3" id="KW-0813">Transport</keyword>
<dbReference type="GO" id="GO:0015888">
    <property type="term" value="P:thiamine transport"/>
    <property type="evidence" value="ECO:0007669"/>
    <property type="project" value="TreeGrafter"/>
</dbReference>
<dbReference type="KEGG" id="ptp:RCA23_c23500"/>